<dbReference type="PROSITE" id="PS50007">
    <property type="entry name" value="PIPLC_X_DOMAIN"/>
    <property type="match status" value="1"/>
</dbReference>
<comment type="similarity">
    <text evidence="1">Belongs to the calycin superfamily. Lipocalin family.</text>
</comment>
<evidence type="ECO:0000256" key="1">
    <source>
        <dbReference type="ARBA" id="ARBA00006889"/>
    </source>
</evidence>
<name>A0A6P9DIS5_PANGU</name>
<dbReference type="InterPro" id="IPR000566">
    <property type="entry name" value="Lipocln_cytosolic_FA-bd_dom"/>
</dbReference>
<dbReference type="AlphaFoldDB" id="A0A6P9DIS5"/>
<dbReference type="GO" id="GO:0036094">
    <property type="term" value="F:small molecule binding"/>
    <property type="evidence" value="ECO:0007669"/>
    <property type="project" value="InterPro"/>
</dbReference>
<reference evidence="5" key="1">
    <citation type="submission" date="2025-08" db="UniProtKB">
        <authorList>
            <consortium name="RefSeq"/>
        </authorList>
    </citation>
    <scope>IDENTIFICATION</scope>
    <source>
        <tissue evidence="5">Blood</tissue>
    </source>
</reference>
<keyword evidence="4" id="KW-1185">Reference proteome</keyword>
<evidence type="ECO:0000313" key="4">
    <source>
        <dbReference type="Proteomes" id="UP001652622"/>
    </source>
</evidence>
<sequence length="171" mass="19141">MKSLLIALGLALCCLAQVEWEEVTTASDKHLGSWVNVAAACDSPDALEQIRHMSAFVAVLSKPREDVFSILAFVPMPDGCKKVTYQFRKGEDGKYHSHCDDTTVTVESLKALGESIMSIIKYDDFRTAILHSRTVTQDPEIIEKFKEECKRLGYSKDQIVVLNPTVKCQEE</sequence>
<dbReference type="PANTHER" id="PTHR11430:SF32">
    <property type="entry name" value="CHLOROPLASTIC LIPOCALIN"/>
    <property type="match status" value="1"/>
</dbReference>
<dbReference type="Gene3D" id="2.40.128.20">
    <property type="match status" value="1"/>
</dbReference>
<feature type="domain" description="Lipocalin/cytosolic fatty-acid binding" evidence="3">
    <location>
        <begin position="32"/>
        <end position="164"/>
    </location>
</feature>
<dbReference type="RefSeq" id="XP_034292121.1">
    <property type="nucleotide sequence ID" value="XM_034436230.1"/>
</dbReference>
<evidence type="ECO:0000256" key="2">
    <source>
        <dbReference type="SAM" id="SignalP"/>
    </source>
</evidence>
<dbReference type="GeneID" id="117676625"/>
<dbReference type="Proteomes" id="UP001652622">
    <property type="component" value="Unplaced"/>
</dbReference>
<keyword evidence="2" id="KW-0732">Signal</keyword>
<evidence type="ECO:0000259" key="3">
    <source>
        <dbReference type="Pfam" id="PF00061"/>
    </source>
</evidence>
<dbReference type="PRINTS" id="PR01254">
    <property type="entry name" value="PGNDSYNTHASE"/>
</dbReference>
<dbReference type="SUPFAM" id="SSF50814">
    <property type="entry name" value="Lipocalins"/>
    <property type="match status" value="1"/>
</dbReference>
<dbReference type="InParanoid" id="A0A6P9DIS5"/>
<protein>
    <submittedName>
        <fullName evidence="5">Prostaglandin-H2 D-isomerase-like</fullName>
    </submittedName>
</protein>
<organism evidence="4 5">
    <name type="scientific">Pantherophis guttatus</name>
    <name type="common">Corn snake</name>
    <name type="synonym">Elaphe guttata</name>
    <dbReference type="NCBI Taxonomy" id="94885"/>
    <lineage>
        <taxon>Eukaryota</taxon>
        <taxon>Metazoa</taxon>
        <taxon>Chordata</taxon>
        <taxon>Craniata</taxon>
        <taxon>Vertebrata</taxon>
        <taxon>Euteleostomi</taxon>
        <taxon>Lepidosauria</taxon>
        <taxon>Squamata</taxon>
        <taxon>Bifurcata</taxon>
        <taxon>Unidentata</taxon>
        <taxon>Episquamata</taxon>
        <taxon>Toxicofera</taxon>
        <taxon>Serpentes</taxon>
        <taxon>Colubroidea</taxon>
        <taxon>Colubridae</taxon>
        <taxon>Colubrinae</taxon>
        <taxon>Pantherophis</taxon>
    </lineage>
</organism>
<dbReference type="PANTHER" id="PTHR11430">
    <property type="entry name" value="LIPOCALIN"/>
    <property type="match status" value="1"/>
</dbReference>
<dbReference type="OMA" id="CCLAQVE"/>
<dbReference type="InterPro" id="IPR012674">
    <property type="entry name" value="Calycin"/>
</dbReference>
<dbReference type="KEGG" id="pgut:117676625"/>
<proteinExistence type="inferred from homology"/>
<feature type="chain" id="PRO_5028125158" evidence="2">
    <location>
        <begin position="21"/>
        <end position="171"/>
    </location>
</feature>
<gene>
    <name evidence="5" type="primary">LOC117676625</name>
</gene>
<dbReference type="Pfam" id="PF00061">
    <property type="entry name" value="Lipocalin"/>
    <property type="match status" value="1"/>
</dbReference>
<feature type="signal peptide" evidence="2">
    <location>
        <begin position="1"/>
        <end position="20"/>
    </location>
</feature>
<dbReference type="InterPro" id="IPR002345">
    <property type="entry name" value="Lipocalin"/>
</dbReference>
<accession>A0A6P9DIS5</accession>
<evidence type="ECO:0000313" key="5">
    <source>
        <dbReference type="RefSeq" id="XP_034292121.1"/>
    </source>
</evidence>